<evidence type="ECO:0000259" key="12">
    <source>
        <dbReference type="Pfam" id="PF00156"/>
    </source>
</evidence>
<evidence type="ECO:0000313" key="14">
    <source>
        <dbReference type="Proteomes" id="UP001500755"/>
    </source>
</evidence>
<dbReference type="EC" id="2.4.2.7" evidence="6 11"/>
<evidence type="ECO:0000313" key="13">
    <source>
        <dbReference type="EMBL" id="GAA2001840.1"/>
    </source>
</evidence>
<dbReference type="EMBL" id="BAAANO010000008">
    <property type="protein sequence ID" value="GAA2001840.1"/>
    <property type="molecule type" value="Genomic_DNA"/>
</dbReference>
<dbReference type="InterPro" id="IPR050054">
    <property type="entry name" value="UPRTase/APRTase"/>
</dbReference>
<reference evidence="13 14" key="1">
    <citation type="journal article" date="2019" name="Int. J. Syst. Evol. Microbiol.">
        <title>The Global Catalogue of Microorganisms (GCM) 10K type strain sequencing project: providing services to taxonomists for standard genome sequencing and annotation.</title>
        <authorList>
            <consortium name="The Broad Institute Genomics Platform"/>
            <consortium name="The Broad Institute Genome Sequencing Center for Infectious Disease"/>
            <person name="Wu L."/>
            <person name="Ma J."/>
        </authorList>
    </citation>
    <scope>NUCLEOTIDE SEQUENCE [LARGE SCALE GENOMIC DNA]</scope>
    <source>
        <strain evidence="13 14">JCM 14546</strain>
    </source>
</reference>
<dbReference type="NCBIfam" id="NF002636">
    <property type="entry name" value="PRK02304.1-5"/>
    <property type="match status" value="1"/>
</dbReference>
<evidence type="ECO:0000256" key="9">
    <source>
        <dbReference type="ARBA" id="ARBA00022679"/>
    </source>
</evidence>
<keyword evidence="7 11" id="KW-0963">Cytoplasm</keyword>
<name>A0ABN2T9V0_9MICO</name>
<evidence type="ECO:0000256" key="5">
    <source>
        <dbReference type="ARBA" id="ARBA00008391"/>
    </source>
</evidence>
<keyword evidence="8 11" id="KW-0328">Glycosyltransferase</keyword>
<comment type="subunit">
    <text evidence="11">Homodimer.</text>
</comment>
<dbReference type="InterPro" id="IPR029057">
    <property type="entry name" value="PRTase-like"/>
</dbReference>
<evidence type="ECO:0000256" key="4">
    <source>
        <dbReference type="ARBA" id="ARBA00004659"/>
    </source>
</evidence>
<organism evidence="13 14">
    <name type="scientific">Brevibacterium samyangense</name>
    <dbReference type="NCBI Taxonomy" id="366888"/>
    <lineage>
        <taxon>Bacteria</taxon>
        <taxon>Bacillati</taxon>
        <taxon>Actinomycetota</taxon>
        <taxon>Actinomycetes</taxon>
        <taxon>Micrococcales</taxon>
        <taxon>Brevibacteriaceae</taxon>
        <taxon>Brevibacterium</taxon>
    </lineage>
</organism>
<evidence type="ECO:0000256" key="2">
    <source>
        <dbReference type="ARBA" id="ARBA00003968"/>
    </source>
</evidence>
<accession>A0ABN2T9V0</accession>
<comment type="subcellular location">
    <subcellularLocation>
        <location evidence="3 11">Cytoplasm</location>
    </subcellularLocation>
</comment>
<comment type="catalytic activity">
    <reaction evidence="1 11">
        <text>AMP + diphosphate = 5-phospho-alpha-D-ribose 1-diphosphate + adenine</text>
        <dbReference type="Rhea" id="RHEA:16609"/>
        <dbReference type="ChEBI" id="CHEBI:16708"/>
        <dbReference type="ChEBI" id="CHEBI:33019"/>
        <dbReference type="ChEBI" id="CHEBI:58017"/>
        <dbReference type="ChEBI" id="CHEBI:456215"/>
        <dbReference type="EC" id="2.4.2.7"/>
    </reaction>
</comment>
<dbReference type="CDD" id="cd06223">
    <property type="entry name" value="PRTases_typeI"/>
    <property type="match status" value="1"/>
</dbReference>
<gene>
    <name evidence="11" type="primary">apt</name>
    <name evidence="13" type="ORF">GCM10009755_07890</name>
</gene>
<keyword evidence="9 11" id="KW-0808">Transferase</keyword>
<evidence type="ECO:0000256" key="11">
    <source>
        <dbReference type="HAMAP-Rule" id="MF_00004"/>
    </source>
</evidence>
<dbReference type="PANTHER" id="PTHR32315:SF3">
    <property type="entry name" value="ADENINE PHOSPHORIBOSYLTRANSFERASE"/>
    <property type="match status" value="1"/>
</dbReference>
<dbReference type="InterPro" id="IPR000836">
    <property type="entry name" value="PRTase_dom"/>
</dbReference>
<dbReference type="PANTHER" id="PTHR32315">
    <property type="entry name" value="ADENINE PHOSPHORIBOSYLTRANSFERASE"/>
    <property type="match status" value="1"/>
</dbReference>
<comment type="caution">
    <text evidence="13">The sequence shown here is derived from an EMBL/GenBank/DDBJ whole genome shotgun (WGS) entry which is preliminary data.</text>
</comment>
<feature type="domain" description="Phosphoribosyltransferase" evidence="12">
    <location>
        <begin position="64"/>
        <end position="167"/>
    </location>
</feature>
<dbReference type="SUPFAM" id="SSF53271">
    <property type="entry name" value="PRTase-like"/>
    <property type="match status" value="1"/>
</dbReference>
<sequence>MVRRTPPDLYRGVVNTDPVLARAEALITTVPDFPAPGVEFRDISPLLADGPALAAVTEALVAPFAGTFDVVAGLEARGFLLAGYVAARTGVGMLPIRKAGKLPRPAASVSYDLEYGSATIEAPDVLRPGDRVLVLDDVLATGGTLAATRTLLGHLGAEVVGAAVVLELEALGGRDVCGDVHSVFRG</sequence>
<comment type="function">
    <text evidence="2 11">Catalyzes a salvage reaction resulting in the formation of AMP, that is energically less costly than de novo synthesis.</text>
</comment>
<evidence type="ECO:0000256" key="8">
    <source>
        <dbReference type="ARBA" id="ARBA00022676"/>
    </source>
</evidence>
<comment type="similarity">
    <text evidence="5 11">Belongs to the purine/pyrimidine phosphoribosyltransferase family.</text>
</comment>
<proteinExistence type="inferred from homology"/>
<evidence type="ECO:0000256" key="7">
    <source>
        <dbReference type="ARBA" id="ARBA00022490"/>
    </source>
</evidence>
<dbReference type="GO" id="GO:0016757">
    <property type="term" value="F:glycosyltransferase activity"/>
    <property type="evidence" value="ECO:0007669"/>
    <property type="project" value="UniProtKB-KW"/>
</dbReference>
<dbReference type="Proteomes" id="UP001500755">
    <property type="component" value="Unassembled WGS sequence"/>
</dbReference>
<keyword evidence="14" id="KW-1185">Reference proteome</keyword>
<dbReference type="HAMAP" id="MF_00004">
    <property type="entry name" value="Aden_phosphoribosyltr"/>
    <property type="match status" value="1"/>
</dbReference>
<dbReference type="Gene3D" id="3.40.50.2020">
    <property type="match status" value="1"/>
</dbReference>
<evidence type="ECO:0000256" key="6">
    <source>
        <dbReference type="ARBA" id="ARBA00011893"/>
    </source>
</evidence>
<keyword evidence="10 11" id="KW-0660">Purine salvage</keyword>
<dbReference type="NCBIfam" id="NF002634">
    <property type="entry name" value="PRK02304.1-3"/>
    <property type="match status" value="1"/>
</dbReference>
<evidence type="ECO:0000256" key="3">
    <source>
        <dbReference type="ARBA" id="ARBA00004496"/>
    </source>
</evidence>
<evidence type="ECO:0000256" key="1">
    <source>
        <dbReference type="ARBA" id="ARBA00000868"/>
    </source>
</evidence>
<dbReference type="Pfam" id="PF00156">
    <property type="entry name" value="Pribosyltran"/>
    <property type="match status" value="1"/>
</dbReference>
<dbReference type="RefSeq" id="WP_344307177.1">
    <property type="nucleotide sequence ID" value="NZ_BAAANO010000008.1"/>
</dbReference>
<dbReference type="InterPro" id="IPR005764">
    <property type="entry name" value="Ade_phspho_trans"/>
</dbReference>
<protein>
    <recommendedName>
        <fullName evidence="6 11">Adenine phosphoribosyltransferase</fullName>
        <shortName evidence="11">APRT</shortName>
        <ecNumber evidence="6 11">2.4.2.7</ecNumber>
    </recommendedName>
</protein>
<comment type="pathway">
    <text evidence="4 11">Purine metabolism; AMP biosynthesis via salvage pathway; AMP from adenine: step 1/1.</text>
</comment>
<evidence type="ECO:0000256" key="10">
    <source>
        <dbReference type="ARBA" id="ARBA00022726"/>
    </source>
</evidence>